<gene>
    <name evidence="1" type="ORF">O3P69_012238</name>
</gene>
<dbReference type="Proteomes" id="UP001487740">
    <property type="component" value="Unassembled WGS sequence"/>
</dbReference>
<accession>A0AAW0TC81</accession>
<dbReference type="EMBL" id="JARAKH010000033">
    <property type="protein sequence ID" value="KAK8385270.1"/>
    <property type="molecule type" value="Genomic_DNA"/>
</dbReference>
<organism evidence="1 2">
    <name type="scientific">Scylla paramamosain</name>
    <name type="common">Mud crab</name>
    <dbReference type="NCBI Taxonomy" id="85552"/>
    <lineage>
        <taxon>Eukaryota</taxon>
        <taxon>Metazoa</taxon>
        <taxon>Ecdysozoa</taxon>
        <taxon>Arthropoda</taxon>
        <taxon>Crustacea</taxon>
        <taxon>Multicrustacea</taxon>
        <taxon>Malacostraca</taxon>
        <taxon>Eumalacostraca</taxon>
        <taxon>Eucarida</taxon>
        <taxon>Decapoda</taxon>
        <taxon>Pleocyemata</taxon>
        <taxon>Brachyura</taxon>
        <taxon>Eubrachyura</taxon>
        <taxon>Portunoidea</taxon>
        <taxon>Portunidae</taxon>
        <taxon>Portuninae</taxon>
        <taxon>Scylla</taxon>
    </lineage>
</organism>
<evidence type="ECO:0000313" key="2">
    <source>
        <dbReference type="Proteomes" id="UP001487740"/>
    </source>
</evidence>
<sequence length="93" mass="10728">MFNEPQLPQVLLGGWLVFSLVLSTAYRSSLIAHLSVLTKLPPIDSFEDLLMQQDWTWGIKPSTGSIHLYFTFASDPVRMEVNRKMQEIEVYVR</sequence>
<dbReference type="Gene3D" id="1.10.287.70">
    <property type="match status" value="1"/>
</dbReference>
<dbReference type="AlphaFoldDB" id="A0AAW0TC81"/>
<name>A0AAW0TC81_SCYPA</name>
<evidence type="ECO:0000313" key="1">
    <source>
        <dbReference type="EMBL" id="KAK8385270.1"/>
    </source>
</evidence>
<keyword evidence="2" id="KW-1185">Reference proteome</keyword>
<comment type="caution">
    <text evidence="1">The sequence shown here is derived from an EMBL/GenBank/DDBJ whole genome shotgun (WGS) entry which is preliminary data.</text>
</comment>
<reference evidence="1 2" key="1">
    <citation type="submission" date="2023-03" db="EMBL/GenBank/DDBJ databases">
        <title>High-quality genome of Scylla paramamosain provides insights in environmental adaptation.</title>
        <authorList>
            <person name="Zhang L."/>
        </authorList>
    </citation>
    <scope>NUCLEOTIDE SEQUENCE [LARGE SCALE GENOMIC DNA]</scope>
    <source>
        <strain evidence="1">LZ_2023a</strain>
        <tissue evidence="1">Muscle</tissue>
    </source>
</reference>
<protein>
    <submittedName>
        <fullName evidence="1">Uncharacterized protein</fullName>
    </submittedName>
</protein>
<proteinExistence type="predicted"/>